<dbReference type="CDD" id="cd02062">
    <property type="entry name" value="Nitro_FMN_reductase"/>
    <property type="match status" value="1"/>
</dbReference>
<dbReference type="Proteomes" id="UP000309117">
    <property type="component" value="Unassembled WGS sequence"/>
</dbReference>
<proteinExistence type="inferred from homology"/>
<accession>A0A4S2BNE1</accession>
<dbReference type="EMBL" id="SRYV01000004">
    <property type="protein sequence ID" value="TGY16559.1"/>
    <property type="molecule type" value="Genomic_DNA"/>
</dbReference>
<name>A0A4S2BNE1_9LACO</name>
<evidence type="ECO:0000256" key="2">
    <source>
        <dbReference type="ARBA" id="ARBA00007118"/>
    </source>
</evidence>
<evidence type="ECO:0000313" key="7">
    <source>
        <dbReference type="EMBL" id="TGY16559.1"/>
    </source>
</evidence>
<dbReference type="Gene3D" id="3.40.109.10">
    <property type="entry name" value="NADH Oxidase"/>
    <property type="match status" value="1"/>
</dbReference>
<dbReference type="InterPro" id="IPR029478">
    <property type="entry name" value="TM1586_NiRdase"/>
</dbReference>
<comment type="caution">
    <text evidence="7">The sequence shown here is derived from an EMBL/GenBank/DDBJ whole genome shotgun (WGS) entry which is preliminary data.</text>
</comment>
<organism evidence="7 8">
    <name type="scientific">Lactobacillus intestinalis</name>
    <dbReference type="NCBI Taxonomy" id="151781"/>
    <lineage>
        <taxon>Bacteria</taxon>
        <taxon>Bacillati</taxon>
        <taxon>Bacillota</taxon>
        <taxon>Bacilli</taxon>
        <taxon>Lactobacillales</taxon>
        <taxon>Lactobacillaceae</taxon>
        <taxon>Lactobacillus</taxon>
    </lineage>
</organism>
<evidence type="ECO:0000259" key="6">
    <source>
        <dbReference type="Pfam" id="PF14512"/>
    </source>
</evidence>
<dbReference type="RefSeq" id="WP_135960392.1">
    <property type="nucleotide sequence ID" value="NZ_AQFR02000001.1"/>
</dbReference>
<dbReference type="PANTHER" id="PTHR43673:SF2">
    <property type="entry name" value="NITROREDUCTASE"/>
    <property type="match status" value="1"/>
</dbReference>
<comment type="cofactor">
    <cofactor evidence="1">
        <name>FMN</name>
        <dbReference type="ChEBI" id="CHEBI:58210"/>
    </cofactor>
</comment>
<keyword evidence="5" id="KW-0560">Oxidoreductase</keyword>
<sequence>MNAIFEREAVRKYTNEEVEEEKIQKLIDAFQASPCAMHQTDVMELSVITKPELLKKIEDSTDNSCYNAPLIFMINTKKDSQFGKRDASVAAENVMVEAVDLGLGSVYVMGGVFTLNKFPEFQKELGMDEGYETSVLMPIGYPADKEQVEDRSNRYKVVRK</sequence>
<feature type="domain" description="Putative nitroreductase TM1586" evidence="6">
    <location>
        <begin position="1"/>
        <end position="148"/>
    </location>
</feature>
<evidence type="ECO:0000313" key="8">
    <source>
        <dbReference type="Proteomes" id="UP000309117"/>
    </source>
</evidence>
<evidence type="ECO:0000256" key="5">
    <source>
        <dbReference type="ARBA" id="ARBA00023002"/>
    </source>
</evidence>
<dbReference type="InterPro" id="IPR000415">
    <property type="entry name" value="Nitroreductase-like"/>
</dbReference>
<keyword evidence="4" id="KW-0288">FMN</keyword>
<gene>
    <name evidence="7" type="ORF">E5351_03070</name>
</gene>
<reference evidence="7 8" key="1">
    <citation type="submission" date="2019-04" db="EMBL/GenBank/DDBJ databases">
        <title>Microbes associate with the intestines of laboratory mice.</title>
        <authorList>
            <person name="Navarre W."/>
            <person name="Wong E."/>
            <person name="Huang K."/>
            <person name="Tropini C."/>
            <person name="Ng K."/>
            <person name="Yu B."/>
        </authorList>
    </citation>
    <scope>NUCLEOTIDE SEQUENCE [LARGE SCALE GENOMIC DNA]</scope>
    <source>
        <strain evidence="7 8">NM61_E11</strain>
    </source>
</reference>
<dbReference type="Pfam" id="PF14512">
    <property type="entry name" value="TM1586_NiRdase"/>
    <property type="match status" value="1"/>
</dbReference>
<evidence type="ECO:0000256" key="1">
    <source>
        <dbReference type="ARBA" id="ARBA00001917"/>
    </source>
</evidence>
<dbReference type="SUPFAM" id="SSF55469">
    <property type="entry name" value="FMN-dependent nitroreductase-like"/>
    <property type="match status" value="1"/>
</dbReference>
<comment type="similarity">
    <text evidence="2">Belongs to the nitroreductase family.</text>
</comment>
<protein>
    <submittedName>
        <fullName evidence="7">Nitroreductase family protein</fullName>
    </submittedName>
</protein>
<keyword evidence="3" id="KW-0285">Flavoprotein</keyword>
<evidence type="ECO:0000256" key="3">
    <source>
        <dbReference type="ARBA" id="ARBA00022630"/>
    </source>
</evidence>
<dbReference type="GO" id="GO:0016491">
    <property type="term" value="F:oxidoreductase activity"/>
    <property type="evidence" value="ECO:0007669"/>
    <property type="project" value="UniProtKB-KW"/>
</dbReference>
<dbReference type="PANTHER" id="PTHR43673">
    <property type="entry name" value="NAD(P)H NITROREDUCTASE YDGI-RELATED"/>
    <property type="match status" value="1"/>
</dbReference>
<dbReference type="AlphaFoldDB" id="A0A4S2BNE1"/>
<evidence type="ECO:0000256" key="4">
    <source>
        <dbReference type="ARBA" id="ARBA00022643"/>
    </source>
</evidence>